<gene>
    <name evidence="1" type="ORF">NCTC4822_01380</name>
</gene>
<organism evidence="1 2">
    <name type="scientific">Sporosarcina pasteurii</name>
    <name type="common">Bacillus pasteurii</name>
    <dbReference type="NCBI Taxonomy" id="1474"/>
    <lineage>
        <taxon>Bacteria</taxon>
        <taxon>Bacillati</taxon>
        <taxon>Bacillota</taxon>
        <taxon>Bacilli</taxon>
        <taxon>Bacillales</taxon>
        <taxon>Caryophanaceae</taxon>
        <taxon>Sporosarcina</taxon>
    </lineage>
</organism>
<dbReference type="OrthoDB" id="9758243at2"/>
<dbReference type="Proteomes" id="UP000254519">
    <property type="component" value="Unassembled WGS sequence"/>
</dbReference>
<reference evidence="1 2" key="1">
    <citation type="submission" date="2018-06" db="EMBL/GenBank/DDBJ databases">
        <authorList>
            <consortium name="Pathogen Informatics"/>
            <person name="Doyle S."/>
        </authorList>
    </citation>
    <scope>NUCLEOTIDE SEQUENCE [LARGE SCALE GENOMIC DNA]</scope>
    <source>
        <strain evidence="2">ATCC 11859 / DSM 33 / NCIB 8841 / NCTC 4822</strain>
    </source>
</reference>
<name>A0A380BNM5_SPOPA</name>
<keyword evidence="2" id="KW-1185">Reference proteome</keyword>
<evidence type="ECO:0000313" key="1">
    <source>
        <dbReference type="EMBL" id="SUJ03241.1"/>
    </source>
</evidence>
<dbReference type="AlphaFoldDB" id="A0A380BNM5"/>
<evidence type="ECO:0000313" key="2">
    <source>
        <dbReference type="Proteomes" id="UP000254519"/>
    </source>
</evidence>
<dbReference type="RefSeq" id="WP_115360752.1">
    <property type="nucleotide sequence ID" value="NZ_CP038012.1"/>
</dbReference>
<protein>
    <submittedName>
        <fullName evidence="1">Uncharacterized protein</fullName>
    </submittedName>
</protein>
<sequence>MKSFTEERDAKIVNMAKNNSQEMFENSHFKDIFVDRVMDEYTKNTEAYQRLIGADDTFFNAVYSLIAADVYKTLRSEV</sequence>
<accession>A0A380BNM5</accession>
<proteinExistence type="predicted"/>
<dbReference type="EMBL" id="UGYZ01000002">
    <property type="protein sequence ID" value="SUJ03241.1"/>
    <property type="molecule type" value="Genomic_DNA"/>
</dbReference>